<evidence type="ECO:0000313" key="11">
    <source>
        <dbReference type="EMBL" id="GAA0353687.1"/>
    </source>
</evidence>
<keyword evidence="3 8" id="KW-0597">Phosphoprotein</keyword>
<dbReference type="PRINTS" id="PR00032">
    <property type="entry name" value="HTHARAC"/>
</dbReference>
<dbReference type="EMBL" id="BAAACW010000021">
    <property type="protein sequence ID" value="GAA0353687.1"/>
    <property type="molecule type" value="Genomic_DNA"/>
</dbReference>
<dbReference type="Pfam" id="PF00072">
    <property type="entry name" value="Response_reg"/>
    <property type="match status" value="1"/>
</dbReference>
<feature type="domain" description="Response regulatory" evidence="10">
    <location>
        <begin position="3"/>
        <end position="120"/>
    </location>
</feature>
<dbReference type="SUPFAM" id="SSF46689">
    <property type="entry name" value="Homeodomain-like"/>
    <property type="match status" value="2"/>
</dbReference>
<evidence type="ECO:0000259" key="9">
    <source>
        <dbReference type="PROSITE" id="PS01124"/>
    </source>
</evidence>
<keyword evidence="7" id="KW-0804">Transcription</keyword>
<keyword evidence="2" id="KW-0963">Cytoplasm</keyword>
<keyword evidence="4" id="KW-0902">Two-component regulatory system</keyword>
<comment type="caution">
    <text evidence="11">The sequence shown here is derived from an EMBL/GenBank/DDBJ whole genome shotgun (WGS) entry which is preliminary data.</text>
</comment>
<sequence>MYSVILVDDEPVVREGLEYIIDWEKLGFKVIGSAENGLAGLELIKQTQPDLVITDIRMPGLNGLEMVEEAKKLDHLSKYIILSGYSDFKYAQEAIALGTLHYLLKPIDETELISILDRLKIQLEEERKDKKNKRVFEDYVLNQHIFAYVMNGVKEEGYSHLLKYESFQLVKFTKPGIKLEANHLTEICESIERENRYLYSHGDHLFLLLCDETPESVSEVTRLASQIEDIRIIVSSETKQLEDVPDLYNEVESLTRSLYFYPHAQILSSHTLLKEKSPYKLETLVYKLKLAIKDNLKEDIEKIIDRCVSYFISSVETVEETKREWSFLFMECVSFLEESMNKPIKEIEKDKILSIIWKETSIEQTAIFLKHIFYDFGRFFYETNEKQDIVEEIKRYTMKNYHLNLSLIELANEFNYSQSYLGKKFKAETDMSYHQYLDNVRLEKAKQLLEEDSLYIYEIAKMTGYSNYDYFHKKFKKQFGVSPKEYQKNWKREEKE</sequence>
<keyword evidence="5" id="KW-0805">Transcription regulation</keyword>
<evidence type="ECO:0000256" key="7">
    <source>
        <dbReference type="ARBA" id="ARBA00023163"/>
    </source>
</evidence>
<dbReference type="SMART" id="SM00448">
    <property type="entry name" value="REC"/>
    <property type="match status" value="1"/>
</dbReference>
<dbReference type="SMART" id="SM00342">
    <property type="entry name" value="HTH_ARAC"/>
    <property type="match status" value="1"/>
</dbReference>
<dbReference type="Gene3D" id="3.40.50.2300">
    <property type="match status" value="1"/>
</dbReference>
<dbReference type="CDD" id="cd17536">
    <property type="entry name" value="REC_YesN-like"/>
    <property type="match status" value="1"/>
</dbReference>
<dbReference type="InterPro" id="IPR011006">
    <property type="entry name" value="CheY-like_superfamily"/>
</dbReference>
<dbReference type="Proteomes" id="UP001501166">
    <property type="component" value="Unassembled WGS sequence"/>
</dbReference>
<dbReference type="InterPro" id="IPR018060">
    <property type="entry name" value="HTH_AraC"/>
</dbReference>
<gene>
    <name evidence="11" type="ORF">GCM10008932_03400</name>
</gene>
<dbReference type="Pfam" id="PF12833">
    <property type="entry name" value="HTH_18"/>
    <property type="match status" value="1"/>
</dbReference>
<organism evidence="11 12">
    <name type="scientific">Alkalibacterium iburiense</name>
    <dbReference type="NCBI Taxonomy" id="290589"/>
    <lineage>
        <taxon>Bacteria</taxon>
        <taxon>Bacillati</taxon>
        <taxon>Bacillota</taxon>
        <taxon>Bacilli</taxon>
        <taxon>Lactobacillales</taxon>
        <taxon>Carnobacteriaceae</taxon>
        <taxon>Alkalibacterium</taxon>
    </lineage>
</organism>
<evidence type="ECO:0000256" key="2">
    <source>
        <dbReference type="ARBA" id="ARBA00022490"/>
    </source>
</evidence>
<reference evidence="11 12" key="1">
    <citation type="journal article" date="2019" name="Int. J. Syst. Evol. Microbiol.">
        <title>The Global Catalogue of Microorganisms (GCM) 10K type strain sequencing project: providing services to taxonomists for standard genome sequencing and annotation.</title>
        <authorList>
            <consortium name="The Broad Institute Genomics Platform"/>
            <consortium name="The Broad Institute Genome Sequencing Center for Infectious Disease"/>
            <person name="Wu L."/>
            <person name="Ma J."/>
        </authorList>
    </citation>
    <scope>NUCLEOTIDE SEQUENCE [LARGE SCALE GENOMIC DNA]</scope>
    <source>
        <strain evidence="11 12">JCM 12662</strain>
    </source>
</reference>
<evidence type="ECO:0000256" key="6">
    <source>
        <dbReference type="ARBA" id="ARBA00023125"/>
    </source>
</evidence>
<evidence type="ECO:0000256" key="4">
    <source>
        <dbReference type="ARBA" id="ARBA00023012"/>
    </source>
</evidence>
<dbReference type="RefSeq" id="WP_343753366.1">
    <property type="nucleotide sequence ID" value="NZ_BAAACW010000021.1"/>
</dbReference>
<comment type="subcellular location">
    <subcellularLocation>
        <location evidence="1">Cytoplasm</location>
    </subcellularLocation>
</comment>
<evidence type="ECO:0000256" key="8">
    <source>
        <dbReference type="PROSITE-ProRule" id="PRU00169"/>
    </source>
</evidence>
<dbReference type="PANTHER" id="PTHR42713:SF3">
    <property type="entry name" value="TRANSCRIPTIONAL REGULATORY PROTEIN HPTR"/>
    <property type="match status" value="1"/>
</dbReference>
<protein>
    <submittedName>
        <fullName evidence="11">Response regulator transcription factor</fullName>
    </submittedName>
</protein>
<keyword evidence="6" id="KW-0238">DNA-binding</keyword>
<name>A0ABN0X2S7_9LACT</name>
<dbReference type="PROSITE" id="PS50110">
    <property type="entry name" value="RESPONSE_REGULATORY"/>
    <property type="match status" value="1"/>
</dbReference>
<feature type="domain" description="HTH araC/xylS-type" evidence="9">
    <location>
        <begin position="391"/>
        <end position="489"/>
    </location>
</feature>
<dbReference type="Gene3D" id="1.10.10.60">
    <property type="entry name" value="Homeodomain-like"/>
    <property type="match status" value="2"/>
</dbReference>
<dbReference type="PROSITE" id="PS01124">
    <property type="entry name" value="HTH_ARAC_FAMILY_2"/>
    <property type="match status" value="1"/>
</dbReference>
<evidence type="ECO:0000256" key="1">
    <source>
        <dbReference type="ARBA" id="ARBA00004496"/>
    </source>
</evidence>
<proteinExistence type="predicted"/>
<dbReference type="PANTHER" id="PTHR42713">
    <property type="entry name" value="HISTIDINE KINASE-RELATED"/>
    <property type="match status" value="1"/>
</dbReference>
<dbReference type="InterPro" id="IPR020449">
    <property type="entry name" value="Tscrpt_reg_AraC-type_HTH"/>
</dbReference>
<evidence type="ECO:0000259" key="10">
    <source>
        <dbReference type="PROSITE" id="PS50110"/>
    </source>
</evidence>
<dbReference type="SUPFAM" id="SSF52172">
    <property type="entry name" value="CheY-like"/>
    <property type="match status" value="1"/>
</dbReference>
<feature type="modified residue" description="4-aspartylphosphate" evidence="8">
    <location>
        <position position="55"/>
    </location>
</feature>
<evidence type="ECO:0000313" key="12">
    <source>
        <dbReference type="Proteomes" id="UP001501166"/>
    </source>
</evidence>
<dbReference type="InterPro" id="IPR009057">
    <property type="entry name" value="Homeodomain-like_sf"/>
</dbReference>
<accession>A0ABN0X2S7</accession>
<keyword evidence="12" id="KW-1185">Reference proteome</keyword>
<dbReference type="InterPro" id="IPR001789">
    <property type="entry name" value="Sig_transdc_resp-reg_receiver"/>
</dbReference>
<evidence type="ECO:0000256" key="5">
    <source>
        <dbReference type="ARBA" id="ARBA00023015"/>
    </source>
</evidence>
<dbReference type="InterPro" id="IPR051552">
    <property type="entry name" value="HptR"/>
</dbReference>
<evidence type="ECO:0000256" key="3">
    <source>
        <dbReference type="ARBA" id="ARBA00022553"/>
    </source>
</evidence>